<reference evidence="1" key="1">
    <citation type="submission" date="2020-04" db="EMBL/GenBank/DDBJ databases">
        <authorList>
            <person name="Chiriac C."/>
            <person name="Salcher M."/>
            <person name="Ghai R."/>
            <person name="Kavagutti S V."/>
        </authorList>
    </citation>
    <scope>NUCLEOTIDE SEQUENCE</scope>
</reference>
<protein>
    <submittedName>
        <fullName evidence="1">Uncharacterized protein</fullName>
    </submittedName>
</protein>
<dbReference type="EMBL" id="LR796187">
    <property type="protein sequence ID" value="CAB4125603.1"/>
    <property type="molecule type" value="Genomic_DNA"/>
</dbReference>
<proteinExistence type="predicted"/>
<evidence type="ECO:0000313" key="1">
    <source>
        <dbReference type="EMBL" id="CAB4125603.1"/>
    </source>
</evidence>
<evidence type="ECO:0000313" key="2">
    <source>
        <dbReference type="EMBL" id="CAB5209433.1"/>
    </source>
</evidence>
<organism evidence="1">
    <name type="scientific">uncultured Caudovirales phage</name>
    <dbReference type="NCBI Taxonomy" id="2100421"/>
    <lineage>
        <taxon>Viruses</taxon>
        <taxon>Duplodnaviria</taxon>
        <taxon>Heunggongvirae</taxon>
        <taxon>Uroviricota</taxon>
        <taxon>Caudoviricetes</taxon>
        <taxon>Peduoviridae</taxon>
        <taxon>Maltschvirus</taxon>
        <taxon>Maltschvirus maltsch</taxon>
    </lineage>
</organism>
<dbReference type="EMBL" id="LR798231">
    <property type="protein sequence ID" value="CAB5209433.1"/>
    <property type="molecule type" value="Genomic_DNA"/>
</dbReference>
<sequence>MSEEYIIKAHSAELNTTQRELNLMGPAPTTERDAWQWAEAFAAKLNKNSQTKDWVAQIELVSPNHVRTL</sequence>
<accession>A0A6J5KXE9</accession>
<name>A0A6J5KXE9_9CAUD</name>
<gene>
    <name evidence="2" type="ORF">UFOVP181_474</name>
    <name evidence="1" type="ORF">UFOVP57_167</name>
</gene>